<protein>
    <submittedName>
        <fullName evidence="4">Uncharacterized protein</fullName>
    </submittedName>
</protein>
<name>A0A178Y5J6_9HYPH</name>
<feature type="signal peptide" evidence="3">
    <location>
        <begin position="1"/>
        <end position="23"/>
    </location>
</feature>
<dbReference type="OrthoDB" id="8070718at2"/>
<evidence type="ECO:0000256" key="2">
    <source>
        <dbReference type="SAM" id="MobiDB-lite"/>
    </source>
</evidence>
<gene>
    <name evidence="4" type="ORF">AU381_14690</name>
</gene>
<dbReference type="Proteomes" id="UP000094025">
    <property type="component" value="Unassembled WGS sequence"/>
</dbReference>
<sequence length="451" mass="48111">MATLSLISFGLVLLLGSPAGEQAASADRLAPQDMLEMRASGRQASLGSIADAARLTDFIPIETMGKLDLQRTGALLGAAQAELEVMKVGPSADAAARDGEAADTSIYEARQLTSRERAKGAAPQEQRLAASEQVDATRNDLQLAGGKLEEILRRALAAARRDLDAMRRVAERQRQRAETLARDLTVVLRLAEELEAKAAGAMRSKAAALRARDAAEAALADERRTLVEARQKLGAYERDLAAAGRSSAAPEPDAAHLAAAEIAAVVLARQIAEAAARRTGEELALEREKARLLARDLDTARQERDAAIRAAQRRAIADGGDLAQARQSAAFPEPDANVGAAETAAAVLARHMAEAAVRRAGEELALERKKARSLARELDTARRERDAAVQAARRRVIADGRDRGGGRERVAVPKEIHDRKPATARQRAGIQPAPSALPDALLPRRLVPGLW</sequence>
<feature type="coiled-coil region" evidence="1">
    <location>
        <begin position="156"/>
        <end position="183"/>
    </location>
</feature>
<feature type="coiled-coil region" evidence="1">
    <location>
        <begin position="212"/>
        <end position="239"/>
    </location>
</feature>
<keyword evidence="1" id="KW-0175">Coiled coil</keyword>
<organism evidence="4 5">
    <name type="scientific">Sinorhizobium glycinis</name>
    <dbReference type="NCBI Taxonomy" id="1472378"/>
    <lineage>
        <taxon>Bacteria</taxon>
        <taxon>Pseudomonadati</taxon>
        <taxon>Pseudomonadota</taxon>
        <taxon>Alphaproteobacteria</taxon>
        <taxon>Hyphomicrobiales</taxon>
        <taxon>Rhizobiaceae</taxon>
        <taxon>Sinorhizobium/Ensifer group</taxon>
        <taxon>Sinorhizobium</taxon>
    </lineage>
</organism>
<proteinExistence type="predicted"/>
<reference evidence="4 5" key="1">
    <citation type="journal article" date="2016" name="Int. J. Syst. Evol. Microbiol.">
        <title>Ensifer glycinis sp. nov., an novel rhizobial species associated with Glycine spp.</title>
        <authorList>
            <person name="Yan H."/>
            <person name="Yan J."/>
            <person name="Sui X.H."/>
            <person name="Wang E.T."/>
            <person name="Chen W.X."/>
            <person name="Zhang X.X."/>
            <person name="Chen W.F."/>
        </authorList>
    </citation>
    <scope>NUCLEOTIDE SEQUENCE [LARGE SCALE GENOMIC DNA]</scope>
    <source>
        <strain evidence="4 5">CCBAU 23380</strain>
    </source>
</reference>
<evidence type="ECO:0000313" key="5">
    <source>
        <dbReference type="Proteomes" id="UP000094025"/>
    </source>
</evidence>
<feature type="coiled-coil region" evidence="1">
    <location>
        <begin position="364"/>
        <end position="391"/>
    </location>
</feature>
<evidence type="ECO:0000313" key="4">
    <source>
        <dbReference type="EMBL" id="OAP42442.1"/>
    </source>
</evidence>
<feature type="region of interest" description="Disordered" evidence="2">
    <location>
        <begin position="399"/>
        <end position="436"/>
    </location>
</feature>
<feature type="region of interest" description="Disordered" evidence="2">
    <location>
        <begin position="110"/>
        <end position="133"/>
    </location>
</feature>
<feature type="chain" id="PRO_5008097512" evidence="3">
    <location>
        <begin position="24"/>
        <end position="451"/>
    </location>
</feature>
<accession>A0A178Y5J6</accession>
<comment type="caution">
    <text evidence="4">The sequence shown here is derived from an EMBL/GenBank/DDBJ whole genome shotgun (WGS) entry which is preliminary data.</text>
</comment>
<evidence type="ECO:0000256" key="1">
    <source>
        <dbReference type="SAM" id="Coils"/>
    </source>
</evidence>
<dbReference type="AlphaFoldDB" id="A0A178Y5J6"/>
<dbReference type="EMBL" id="LPUX01000050">
    <property type="protein sequence ID" value="OAP42442.1"/>
    <property type="molecule type" value="Genomic_DNA"/>
</dbReference>
<feature type="compositionally biased region" description="Basic and acidic residues" evidence="2">
    <location>
        <begin position="399"/>
        <end position="421"/>
    </location>
</feature>
<keyword evidence="3" id="KW-0732">Signal</keyword>
<keyword evidence="5" id="KW-1185">Reference proteome</keyword>
<evidence type="ECO:0000256" key="3">
    <source>
        <dbReference type="SAM" id="SignalP"/>
    </source>
</evidence>
<dbReference type="STRING" id="1472378.AU381_14690"/>